<evidence type="ECO:0000259" key="3">
    <source>
        <dbReference type="Pfam" id="PF02719"/>
    </source>
</evidence>
<keyword evidence="2" id="KW-0472">Membrane</keyword>
<evidence type="ECO:0000256" key="1">
    <source>
        <dbReference type="ARBA" id="ARBA00007430"/>
    </source>
</evidence>
<keyword evidence="6" id="KW-1185">Reference proteome</keyword>
<proteinExistence type="inferred from homology"/>
<evidence type="ECO:0000313" key="5">
    <source>
        <dbReference type="EMBL" id="QTU84531.1"/>
    </source>
</evidence>
<feature type="transmembrane region" description="Helical" evidence="2">
    <location>
        <begin position="12"/>
        <end position="31"/>
    </location>
</feature>
<evidence type="ECO:0000313" key="4">
    <source>
        <dbReference type="EMBL" id="NHM13390.1"/>
    </source>
</evidence>
<accession>A0A9E6SUI8</accession>
<dbReference type="InterPro" id="IPR003869">
    <property type="entry name" value="Polysac_CapD-like"/>
</dbReference>
<evidence type="ECO:0000313" key="6">
    <source>
        <dbReference type="Proteomes" id="UP000636394"/>
    </source>
</evidence>
<dbReference type="InterPro" id="IPR051203">
    <property type="entry name" value="Polysaccharide_Synthase-Rel"/>
</dbReference>
<dbReference type="Pfam" id="PF02719">
    <property type="entry name" value="Polysacc_synt_2"/>
    <property type="match status" value="1"/>
</dbReference>
<name>A0A9E6SUI8_9ACTN</name>
<dbReference type="PANTHER" id="PTHR43318">
    <property type="entry name" value="UDP-N-ACETYLGLUCOSAMINE 4,6-DEHYDRATASE"/>
    <property type="match status" value="1"/>
</dbReference>
<protein>
    <submittedName>
        <fullName evidence="4">NAD-dependent epimerase/dehydratase family protein</fullName>
    </submittedName>
    <submittedName>
        <fullName evidence="5">Polysaccharide biosynthesis protein</fullName>
    </submittedName>
</protein>
<reference evidence="4 6" key="1">
    <citation type="submission" date="2019-11" db="EMBL/GenBank/DDBJ databases">
        <title>Eggerthellaceae novel genus isolated from the rectal contents of marmort.</title>
        <authorList>
            <person name="Zhang G."/>
        </authorList>
    </citation>
    <scope>NUCLEOTIDE SEQUENCE [LARGE SCALE GENOMIC DNA]</scope>
    <source>
        <strain evidence="6">zg-886</strain>
        <strain evidence="4">Zg-886</strain>
    </source>
</reference>
<dbReference type="Proteomes" id="UP000671910">
    <property type="component" value="Chromosome"/>
</dbReference>
<dbReference type="InterPro" id="IPR036291">
    <property type="entry name" value="NAD(P)-bd_dom_sf"/>
</dbReference>
<dbReference type="AlphaFoldDB" id="A0A9E6SUI8"/>
<feature type="domain" description="Polysaccharide biosynthesis protein CapD-like" evidence="3">
    <location>
        <begin position="287"/>
        <end position="568"/>
    </location>
</feature>
<organism evidence="5 7">
    <name type="scientific">Xiamenia xianingshaonis</name>
    <dbReference type="NCBI Taxonomy" id="2682776"/>
    <lineage>
        <taxon>Bacteria</taxon>
        <taxon>Bacillati</taxon>
        <taxon>Actinomycetota</taxon>
        <taxon>Coriobacteriia</taxon>
        <taxon>Eggerthellales</taxon>
        <taxon>Eggerthellaceae</taxon>
        <taxon>Xiamenia</taxon>
    </lineage>
</organism>
<keyword evidence="2" id="KW-1133">Transmembrane helix</keyword>
<dbReference type="RefSeq" id="WP_166338183.1">
    <property type="nucleotide sequence ID" value="NZ_CP072829.1"/>
</dbReference>
<feature type="transmembrane region" description="Helical" evidence="2">
    <location>
        <begin position="43"/>
        <end position="64"/>
    </location>
</feature>
<comment type="similarity">
    <text evidence="1">Belongs to the polysaccharide synthase family.</text>
</comment>
<dbReference type="SUPFAM" id="SSF53335">
    <property type="entry name" value="S-adenosyl-L-methionine-dependent methyltransferases"/>
    <property type="match status" value="1"/>
</dbReference>
<dbReference type="KEGG" id="ebz:J7S26_00945"/>
<dbReference type="SUPFAM" id="SSF51735">
    <property type="entry name" value="NAD(P)-binding Rossmann-fold domains"/>
    <property type="match status" value="1"/>
</dbReference>
<dbReference type="PANTHER" id="PTHR43318:SF1">
    <property type="entry name" value="POLYSACCHARIDE BIOSYNTHESIS PROTEIN EPSC-RELATED"/>
    <property type="match status" value="1"/>
</dbReference>
<sequence>MDRRIAKRTAILLLLDIGATYLAYWLASLLTDVVEEVFINNEIYFVLGILAFINVVGLALMRMYTNLWEYAGVDEAIQICLSVILSTLAGAVFLWIIEVRLPIRVYFVATFLLIFLVGGTRLVFRLVRQKGYAFRRDDATLVRPRTLVVGAGETGSLAIARMASRDPLMPGLPVVATDDNPSKRGSRIHGVKVAGTTEDIVDLVDRYDVEQIVVAIPSSTPDERKRIYAECTKTECKLRTLPNVRELSLDEIGDVSLRDVDVADLLGREEILLNTRAVSGYIAGETILVTGGGGSIGSELCRQLCCVAPTRIVIFDIYENDAYMLRNELLSRYDDIDVVIEIGSICDEDRIQEVFEKYRPSAVFHAAAHKHVPLMEACPREALRNNVFGTLNTVRAANAFGVDRFIFISTDKAVNPTSVMGATKRMGEMIVQFYARTSKTIFTAVRFGNVLGSNGSVIPLFQRQIAAGGPVTVTHPDIERFFMTIPEASRLVIQAGGMAKGGEIFILDMGEPVKIVDLARGLIHLQGLTPDVDVAITFTGLREGEKMYEELLMDEEATLPTNNSSIMISTGQEISYEVVAAKIEDLHQALDATDEEAIAILEQAVPTYRHTPNK</sequence>
<dbReference type="Gene3D" id="3.40.50.720">
    <property type="entry name" value="NAD(P)-binding Rossmann-like Domain"/>
    <property type="match status" value="2"/>
</dbReference>
<gene>
    <name evidence="4" type="ORF">GMI68_01155</name>
    <name evidence="5" type="ORF">J7S26_00945</name>
</gene>
<dbReference type="InterPro" id="IPR029063">
    <property type="entry name" value="SAM-dependent_MTases_sf"/>
</dbReference>
<dbReference type="Proteomes" id="UP000636394">
    <property type="component" value="Unassembled WGS sequence"/>
</dbReference>
<keyword evidence="2" id="KW-0812">Transmembrane</keyword>
<feature type="transmembrane region" description="Helical" evidence="2">
    <location>
        <begin position="76"/>
        <end position="97"/>
    </location>
</feature>
<feature type="transmembrane region" description="Helical" evidence="2">
    <location>
        <begin position="103"/>
        <end position="124"/>
    </location>
</feature>
<dbReference type="EMBL" id="WPCR01000001">
    <property type="protein sequence ID" value="NHM13390.1"/>
    <property type="molecule type" value="Genomic_DNA"/>
</dbReference>
<evidence type="ECO:0000256" key="2">
    <source>
        <dbReference type="SAM" id="Phobius"/>
    </source>
</evidence>
<evidence type="ECO:0000313" key="7">
    <source>
        <dbReference type="Proteomes" id="UP000671910"/>
    </source>
</evidence>
<dbReference type="EMBL" id="CP072829">
    <property type="protein sequence ID" value="QTU84531.1"/>
    <property type="molecule type" value="Genomic_DNA"/>
</dbReference>
<reference evidence="5" key="2">
    <citation type="submission" date="2021-04" db="EMBL/GenBank/DDBJ databases">
        <title>Novel species in family Eggerthellaceae.</title>
        <authorList>
            <person name="Zhang G."/>
        </authorList>
    </citation>
    <scope>NUCLEOTIDE SEQUENCE</scope>
    <source>
        <strain evidence="5">Zg-886</strain>
    </source>
</reference>
<dbReference type="CDD" id="cd05237">
    <property type="entry name" value="UDP_invert_4-6DH_SDR_e"/>
    <property type="match status" value="1"/>
</dbReference>
<dbReference type="Pfam" id="PF13727">
    <property type="entry name" value="CoA_binding_3"/>
    <property type="match status" value="1"/>
</dbReference>